<dbReference type="Pfam" id="PF01697">
    <property type="entry name" value="Glyco_transf_92"/>
    <property type="match status" value="1"/>
</dbReference>
<name>A0A2A6C267_PRIPA</name>
<dbReference type="InterPro" id="IPR000152">
    <property type="entry name" value="EGF-type_Asp/Asn_hydroxyl_site"/>
</dbReference>
<evidence type="ECO:0000256" key="5">
    <source>
        <dbReference type="ARBA" id="ARBA00022536"/>
    </source>
</evidence>
<evidence type="ECO:0000256" key="10">
    <source>
        <dbReference type="ARBA" id="ARBA00023136"/>
    </source>
</evidence>
<reference evidence="16" key="1">
    <citation type="journal article" date="2008" name="Nat. Genet.">
        <title>The Pristionchus pacificus genome provides a unique perspective on nematode lifestyle and parasitism.</title>
        <authorList>
            <person name="Dieterich C."/>
            <person name="Clifton S.W."/>
            <person name="Schuster L.N."/>
            <person name="Chinwalla A."/>
            <person name="Delehaunty K."/>
            <person name="Dinkelacker I."/>
            <person name="Fulton L."/>
            <person name="Fulton R."/>
            <person name="Godfrey J."/>
            <person name="Minx P."/>
            <person name="Mitreva M."/>
            <person name="Roeseler W."/>
            <person name="Tian H."/>
            <person name="Witte H."/>
            <person name="Yang S.P."/>
            <person name="Wilson R.K."/>
            <person name="Sommer R.J."/>
        </authorList>
    </citation>
    <scope>NUCLEOTIDE SEQUENCE [LARGE SCALE GENOMIC DNA]</scope>
    <source>
        <strain evidence="16">PS312</strain>
    </source>
</reference>
<dbReference type="InterPro" id="IPR000742">
    <property type="entry name" value="EGF"/>
</dbReference>
<keyword evidence="4" id="KW-0964">Secreted</keyword>
<accession>A0A8R1Z182</accession>
<dbReference type="FunFam" id="2.10.25.10:FF:000038">
    <property type="entry name" value="Fibrillin 2"/>
    <property type="match status" value="2"/>
</dbReference>
<dbReference type="SUPFAM" id="SSF57196">
    <property type="entry name" value="EGF/Laminin"/>
    <property type="match status" value="5"/>
</dbReference>
<dbReference type="PANTHER" id="PTHR24039">
    <property type="entry name" value="FIBRILLIN-RELATED"/>
    <property type="match status" value="1"/>
</dbReference>
<dbReference type="GO" id="GO:0016020">
    <property type="term" value="C:membrane"/>
    <property type="evidence" value="ECO:0007669"/>
    <property type="project" value="UniProtKB-SubCell"/>
</dbReference>
<dbReference type="GO" id="GO:0005576">
    <property type="term" value="C:extracellular region"/>
    <property type="evidence" value="ECO:0000318"/>
    <property type="project" value="GO_Central"/>
</dbReference>
<keyword evidence="16" id="KW-1185">Reference proteome</keyword>
<dbReference type="InterPro" id="IPR018097">
    <property type="entry name" value="EGF_Ca-bd_CS"/>
</dbReference>
<evidence type="ECO:0000313" key="15">
    <source>
        <dbReference type="EnsemblMetazoa" id="PPA40346.1"/>
    </source>
</evidence>
<dbReference type="GO" id="GO:0005509">
    <property type="term" value="F:calcium ion binding"/>
    <property type="evidence" value="ECO:0007669"/>
    <property type="project" value="InterPro"/>
</dbReference>
<dbReference type="Gene3D" id="2.10.25.10">
    <property type="entry name" value="Laminin"/>
    <property type="match status" value="21"/>
</dbReference>
<evidence type="ECO:0000256" key="2">
    <source>
        <dbReference type="ARBA" id="ARBA00004613"/>
    </source>
</evidence>
<keyword evidence="8" id="KW-0732">Signal</keyword>
<feature type="compositionally biased region" description="Polar residues" evidence="14">
    <location>
        <begin position="486"/>
        <end position="502"/>
    </location>
</feature>
<evidence type="ECO:0000313" key="16">
    <source>
        <dbReference type="Proteomes" id="UP000005239"/>
    </source>
</evidence>
<keyword evidence="5 13" id="KW-0245">EGF-like domain</keyword>
<dbReference type="Pfam" id="PF12947">
    <property type="entry name" value="EGF_3"/>
    <property type="match status" value="1"/>
</dbReference>
<dbReference type="PROSITE" id="PS01186">
    <property type="entry name" value="EGF_2"/>
    <property type="match status" value="12"/>
</dbReference>
<evidence type="ECO:0000256" key="7">
    <source>
        <dbReference type="ARBA" id="ARBA00022679"/>
    </source>
</evidence>
<dbReference type="FunFam" id="2.10.25.10:FF:000014">
    <property type="entry name" value="Latent-transforming growth factor beta-binding protein 3"/>
    <property type="match status" value="1"/>
</dbReference>
<sequence length="3517" mass="388318">MHSGKAWCWEDDKQTEEETERQKRQEECNNLQWTAKNTIRILAISKCLMKETKLTMNLNGIESPLKFQPLEGGCPWAWAKKCEWNAYELQSEMIPEAPHQVEISIDDGRSVVVEVERRETVIQGQIQVCVPPLYWYHDWSRLILFFELWRKHKVTFIMYANSMSTNAARVIEYYNAQGLVQLVNWPILPLSADGDDPNAGIYRLSHSLAHNDCALRMEAEFGVLLDVDEFIHISNNLTLFEYVKPRFDGEPKLGSLMFKHFGLKVGQLNGSFDGIVNAQLFPNDRPTKTVFKPEAVRFLSTHWVLKHEPQSMKKKKVLPNEGMLLHYRMNFDNEEPKNATRFRMFNIEYEKQRKIYSGMKCLLRDQMHQQLLKSVMRNGDLKVVKFHYFTVEKISKKRMIGYFSLLLKIPTTGYCNTGFIFIVSTGFTTFKPIGITQTDASEVFDSSPNTEPTGVTTATPATGSTTDPTAETTTTDPTASHPTGTPVNPHNENTDSSASPRTGATAGVTDSPGGNSDRTSRKTKPTRSPHTGTGSPITRDFTRTPRPTDSVSTVTPPTSSSNNCSAQPKFVQPGPENCRTTATFNILDRCWKRFELIKATPALCDSNFGVLTEDYVSRDRFTGAECQCNNRARGDGYNCFGACPKSVRDTMSPKCSIGLECNLNKEGEAFCNCPWGQEFVIDENNEKSNITCKAIPNACESCKHFCHAASKCVNSLNKDQLWLFSCAPCDAELGYRGSTGISCQNIDECSEGTHNCDPQAKCIDMEPIEDQNLKYKCECPKGMRADPWGGTHCRKCINNNECCEQPDICGGNAECVDTIGSYNCICKEGYTKTANSENCTDTNECEPVNPCPKFSVCNNTVGSFECICIDGYIKENEKCIPDINVFCQHCDPATTTCELSQNKDSYSCVCKQNHHPVDKRSCLPDTFCDKAELNNCAPSPRANCIDRIDGSGFDCVCNEGYVGDGKKCDAKSICERLRPCVTVTNTRCVDDEKEPGEKYKCVCLEGHARQVKDQDNDKAPCWPPGPMVNNCTSCSADTETCVGVPGDSSGLLRTCVCKPGYIKGINGLCTDRDECSSLGGHNCDPQCAICVNKVPHLDGGKTFVCEVKKGWKGNGTIGTCEDEIECIHPDICASYGTGRICVNTIGSFKCICEEGSREIPGIEDCQSINYCTSANYTCNKFSSCVPLVKNYTCACLPFYKETAKDALGKPICDDIDECKEGINGTGQLACPDEKRTTCVNYQGGFKCICKAGYRTNQLGMCDPITYCAERLDNCDTGSTDCQDKEGGFDCICKHGYETIAESNSTCTNINECTSTVKPHKCHPNSHCIDLPGTYKCVCDEGYEPEADTHAMRPFCQHVDVCKKMIDTRKCGVCKPTDKPPYYTCVCLPGSINYNETFCITPSFCDTEASNSTSAVFPCPPNSVCKNEQCDCERNYDWIRVPEPLTLEGIKARKGCGPESWCNKYTCKAPSKCRDTAPGIGKCYCPEGYEDDPDIACVDIDECHNETIKCPPSSKCINFIGGYKCECDPGYSQISTAPDRMTNPICEAVKYCTLQRDNCTAYANTQCIEKIPFFDCDCKKGYERNQTKGACTANHCSQSECVDINECKTGSHDCHDVAKCTNTPGSFICVCPEGYYGNGKICFDKDECDEGSDNCDRESQECVNEPGSFNCTCKEGYDWGDVGKCKDIVECDSPKLHNCTDNLKLKCVNTPGSFYCICKNGYVMAPNGTCFDDNECLKNNMCPNTKNDICKNTEGDFECHCADGFKKKDECAVTPKTCPCDEDIKECQVGPLIPGTNGSRKLPPCGSKARCIDKSPGFECKCADGFEGDAYVKGCTAIDLCKGVPCDKNTQTCKIVTGKPTCVCKDGFIPAGNKCIKNPCTVNNGGCGNSTACITDQKWGTAKCICPKDYILDENKNCIYDNVCKCEGAIPQCRSEVCPDKDLMMCRRVGTHAQCDCDKGYIFNKTEAKCEDIDECKDKPCPLGGNCTNTAGSFTCSCQRGQIFKEPECKDDTLCSNEQYCIHDPNAKCKQVEKDKSHCVCDPGYAGSGAPYDQLCQVIDPCEDKKRKMNLTNLNLCPNKNEHPEANGRICDCECNDGFRRSKNSPYACDDIDECTELISPCNGTFVCKNKKGSFECICDKYYKMNANKTACEQDDKCQPDSCNATTQLCDWKTGTCICKIGFRMVNGTCVDINECNENTYNCKKNSRCENTIGSYECPCLDGYEKKNDECVNINECTLSEPPCNLNMSKCMDLPGSYRCECFTEYKQNGPFDCIFNSTTNCNECNSNAHCTISMHGVANCTCNLGFDGDGIEECHPIDYCEQGLDNCDDRAECIVLTPGFSCKCRPPYEGDGANVCDLPDLCKRPYNDCPVEAECKGLNATDENGHWVNCTCKTGFKFNPKTRICEDVVECATCPKDCPCPDNSTCANTEGSFVCKCPQGFKYNAVTNKCDDVNECKEGLHQEKCIVGRGRCNNTEGSWNCKCEPGYVNKEGDDQTCDKEVFCNTKKDDCDRNTTECIDLSVGFKCKCLSGLVHIPGTNKKCEDINECKLGFHNCSRDGSEQCINTWRSFECNCTNGFSRDEEKKKCLPDNKCSETDAKKLDCSAYSICVMVPGNKTSEVVPKCICETGYYRDPKLDICVVVPPCQNDFDCPSHSRCQVIQAQNKTGDIGTFECICDPGYVKIGHQCVPLRPCEDNICGRGVCIDKLLPPFYECVCPIDAKQDNMTAPCKPLTCADNVCTTHADCVQRENGGIYCVCKEGYIGMGTISSPCKPFDPCLQYTPCSRFATGKPNGNVCECSCNVGYEGNGTWCKSIDVCQNVTLNDCDPKAKCVSIQGGHYCVCPEGTTGTGKKGDCNGINECLDPALNKCKPRTTTCVDMEIGYKCNCKEGYESSENPYECKDINECLNTTVCSNHTHTCVNTEPSYHCNCKEGYGHSDPSAKKKCENINECQRIPFPCNRNADCEDTIGSYTCTCKTGYTGDGYFNCTMINPCDLPLESKERPQCDAKSTVCKLLPDKPIAVCECKDGYEPATGTYTNCNEIDRCEDGSVIFDPETTSCVSSEGKANLTCKDLFTVATKEEGKNLTCVDRDECAEDPSYAETMKKITAGKNKGSWKEWMVPPKDNSSGYAICYYNALANLSFNTMKSFSPEFLMPFCVNTNAKTVSYQTQINPKIKGFECSCPPPVTRSSTTVLKKTGYSCPDPQCGPCDASLNYECVNLKCKCKEGKTERVRVINGRNTTACDDFECIIGGELPKVIIQKGMQRNINCVNDRFVSTPGWKLVRDNATGAVIDLVDIDECTELPDACCSAAAAATCKGDNCIKCTNSPGNFSCGNPYIVCNSYDRNTCMCQELGCTSTTSWYYACNGPTPLKLATDKRVCSRIIDIETNKFITFESMQSLFEYSAARKCDCCFLEQKPEDMTLNPFFNYYGPCLDAGKEDVVDCEGKDVKAKKSQAGPACPIRAKPGQGPQTKVGEPLGRYSPNPTLCELVITDKAILGANKEEQTIERYVLFNLYT</sequence>
<evidence type="ECO:0000256" key="8">
    <source>
        <dbReference type="ARBA" id="ARBA00022729"/>
    </source>
</evidence>
<dbReference type="InterPro" id="IPR001881">
    <property type="entry name" value="EGF-like_Ca-bd_dom"/>
</dbReference>
<feature type="compositionally biased region" description="Low complexity" evidence="14">
    <location>
        <begin position="544"/>
        <end position="561"/>
    </location>
</feature>
<gene>
    <name evidence="15" type="primary">WBGene00278715</name>
</gene>
<dbReference type="PROSITE" id="PS00010">
    <property type="entry name" value="ASX_HYDROXYL"/>
    <property type="match status" value="13"/>
</dbReference>
<dbReference type="GO" id="GO:0016757">
    <property type="term" value="F:glycosyltransferase activity"/>
    <property type="evidence" value="ECO:0007669"/>
    <property type="project" value="UniProtKB-KW"/>
</dbReference>
<evidence type="ECO:0000256" key="4">
    <source>
        <dbReference type="ARBA" id="ARBA00022525"/>
    </source>
</evidence>
<keyword evidence="9" id="KW-0677">Repeat</keyword>
<feature type="region of interest" description="Disordered" evidence="14">
    <location>
        <begin position="441"/>
        <end position="574"/>
    </location>
</feature>
<feature type="region of interest" description="Disordered" evidence="14">
    <location>
        <begin position="3457"/>
        <end position="3476"/>
    </location>
</feature>
<dbReference type="InterPro" id="IPR049883">
    <property type="entry name" value="NOTCH1_EGF-like"/>
</dbReference>
<dbReference type="Proteomes" id="UP000005239">
    <property type="component" value="Unassembled WGS sequence"/>
</dbReference>
<keyword evidence="7" id="KW-0808">Transferase</keyword>
<accession>A0A2A6C267</accession>
<dbReference type="PROSITE" id="PS01187">
    <property type="entry name" value="EGF_CA"/>
    <property type="match status" value="9"/>
</dbReference>
<dbReference type="SMART" id="SM00181">
    <property type="entry name" value="EGF"/>
    <property type="match status" value="48"/>
</dbReference>
<dbReference type="FunFam" id="2.10.25.10:FF:000005">
    <property type="entry name" value="Fibrillin 2"/>
    <property type="match status" value="1"/>
</dbReference>
<protein>
    <submittedName>
        <fullName evidence="15">EGF-like domain containing protein</fullName>
    </submittedName>
</protein>
<feature type="compositionally biased region" description="Low complexity" evidence="14">
    <location>
        <begin position="450"/>
        <end position="485"/>
    </location>
</feature>
<evidence type="ECO:0000256" key="13">
    <source>
        <dbReference type="PROSITE-ProRule" id="PRU00076"/>
    </source>
</evidence>
<dbReference type="SUPFAM" id="SSF57184">
    <property type="entry name" value="Growth factor receptor domain"/>
    <property type="match status" value="7"/>
</dbReference>
<organism evidence="15 16">
    <name type="scientific">Pristionchus pacificus</name>
    <name type="common">Parasitic nematode worm</name>
    <dbReference type="NCBI Taxonomy" id="54126"/>
    <lineage>
        <taxon>Eukaryota</taxon>
        <taxon>Metazoa</taxon>
        <taxon>Ecdysozoa</taxon>
        <taxon>Nematoda</taxon>
        <taxon>Chromadorea</taxon>
        <taxon>Rhabditida</taxon>
        <taxon>Rhabditina</taxon>
        <taxon>Diplogasteromorpha</taxon>
        <taxon>Diplogasteroidea</taxon>
        <taxon>Neodiplogasteridae</taxon>
        <taxon>Pristionchus</taxon>
    </lineage>
</organism>
<comment type="caution">
    <text evidence="13">Lacks conserved residue(s) required for the propagation of feature annotation.</text>
</comment>
<keyword evidence="12" id="KW-0325">Glycoprotein</keyword>
<comment type="similarity">
    <text evidence="3">Belongs to the glycosyltransferase 92 family.</text>
</comment>
<dbReference type="CDD" id="cd00054">
    <property type="entry name" value="EGF_CA"/>
    <property type="match status" value="9"/>
</dbReference>
<keyword evidence="11 13" id="KW-1015">Disulfide bond</keyword>
<dbReference type="GO" id="GO:0005201">
    <property type="term" value="F:extracellular matrix structural constituent"/>
    <property type="evidence" value="ECO:0000318"/>
    <property type="project" value="GO_Central"/>
</dbReference>
<dbReference type="Pfam" id="PF07645">
    <property type="entry name" value="EGF_CA"/>
    <property type="match status" value="19"/>
</dbReference>
<dbReference type="SMART" id="SM00179">
    <property type="entry name" value="EGF_CA"/>
    <property type="match status" value="30"/>
</dbReference>
<feature type="disulfide bond" evidence="13">
    <location>
        <begin position="1741"/>
        <end position="1758"/>
    </location>
</feature>
<evidence type="ECO:0000256" key="9">
    <source>
        <dbReference type="ARBA" id="ARBA00022737"/>
    </source>
</evidence>
<keyword evidence="6" id="KW-0328">Glycosyltransferase</keyword>
<dbReference type="InterPro" id="IPR009030">
    <property type="entry name" value="Growth_fac_rcpt_cys_sf"/>
</dbReference>
<dbReference type="Gene3D" id="2.90.20.10">
    <property type="entry name" value="Plasmodium vivax P25 domain"/>
    <property type="match status" value="4"/>
</dbReference>
<reference evidence="15" key="2">
    <citation type="submission" date="2022-06" db="UniProtKB">
        <authorList>
            <consortium name="EnsemblMetazoa"/>
        </authorList>
    </citation>
    <scope>IDENTIFICATION</scope>
    <source>
        <strain evidence="15">PS312</strain>
    </source>
</reference>
<comment type="subcellular location">
    <subcellularLocation>
        <location evidence="1">Membrane</location>
        <topology evidence="1">Single-pass membrane protein</topology>
    </subcellularLocation>
    <subcellularLocation>
        <location evidence="2">Secreted</location>
    </subcellularLocation>
</comment>
<dbReference type="InterPro" id="IPR024731">
    <property type="entry name" value="NELL2-like_EGF"/>
</dbReference>
<evidence type="ECO:0000256" key="14">
    <source>
        <dbReference type="SAM" id="MobiDB-lite"/>
    </source>
</evidence>
<dbReference type="InterPro" id="IPR008166">
    <property type="entry name" value="Glyco_transf_92"/>
</dbReference>
<evidence type="ECO:0000256" key="11">
    <source>
        <dbReference type="ARBA" id="ARBA00023157"/>
    </source>
</evidence>
<keyword evidence="10" id="KW-0472">Membrane</keyword>
<dbReference type="OrthoDB" id="5912995at2759"/>
<dbReference type="PANTHER" id="PTHR24039:SF53">
    <property type="entry name" value="EGF-LIKE DOMAIN-CONTAINING PROTEIN"/>
    <property type="match status" value="1"/>
</dbReference>
<dbReference type="EnsemblMetazoa" id="PPA40346.1">
    <property type="protein sequence ID" value="PPA40346.1"/>
    <property type="gene ID" value="WBGene00278715"/>
</dbReference>
<proteinExistence type="inferred from homology"/>
<evidence type="ECO:0000256" key="1">
    <source>
        <dbReference type="ARBA" id="ARBA00004167"/>
    </source>
</evidence>
<dbReference type="PROSITE" id="PS50026">
    <property type="entry name" value="EGF_3"/>
    <property type="match status" value="17"/>
</dbReference>
<evidence type="ECO:0000256" key="12">
    <source>
        <dbReference type="ARBA" id="ARBA00023180"/>
    </source>
</evidence>
<evidence type="ECO:0000256" key="6">
    <source>
        <dbReference type="ARBA" id="ARBA00022676"/>
    </source>
</evidence>
<evidence type="ECO:0000256" key="3">
    <source>
        <dbReference type="ARBA" id="ARBA00007647"/>
    </source>
</evidence>